<dbReference type="InterPro" id="IPR032675">
    <property type="entry name" value="LRR_dom_sf"/>
</dbReference>
<dbReference type="PANTHER" id="PTHR11017">
    <property type="entry name" value="LEUCINE-RICH REPEAT-CONTAINING PROTEIN"/>
    <property type="match status" value="1"/>
</dbReference>
<reference evidence="1 2" key="1">
    <citation type="journal article" date="2024" name="G3 (Bethesda)">
        <title>Genome assembly of Hibiscus sabdariffa L. provides insights into metabolisms of medicinal natural products.</title>
        <authorList>
            <person name="Kim T."/>
        </authorList>
    </citation>
    <scope>NUCLEOTIDE SEQUENCE [LARGE SCALE GENOMIC DNA]</scope>
    <source>
        <strain evidence="1">TK-2024</strain>
        <tissue evidence="1">Old leaves</tissue>
    </source>
</reference>
<dbReference type="SUPFAM" id="SSF52058">
    <property type="entry name" value="L domain-like"/>
    <property type="match status" value="1"/>
</dbReference>
<comment type="caution">
    <text evidence="1">The sequence shown here is derived from an EMBL/GenBank/DDBJ whole genome shotgun (WGS) entry which is preliminary data.</text>
</comment>
<gene>
    <name evidence="1" type="ORF">V6N12_002480</name>
</gene>
<dbReference type="EMBL" id="JBBPBM010000182">
    <property type="protein sequence ID" value="KAK8501744.1"/>
    <property type="molecule type" value="Genomic_DNA"/>
</dbReference>
<proteinExistence type="predicted"/>
<dbReference type="PANTHER" id="PTHR11017:SF559">
    <property type="entry name" value="DISEASE RESISTANCE PROTEIN CHL1"/>
    <property type="match status" value="1"/>
</dbReference>
<dbReference type="InterPro" id="IPR044974">
    <property type="entry name" value="Disease_R_plants"/>
</dbReference>
<dbReference type="Proteomes" id="UP001472677">
    <property type="component" value="Unassembled WGS sequence"/>
</dbReference>
<protein>
    <submittedName>
        <fullName evidence="1">Uncharacterized protein</fullName>
    </submittedName>
</protein>
<evidence type="ECO:0000313" key="1">
    <source>
        <dbReference type="EMBL" id="KAK8501744.1"/>
    </source>
</evidence>
<evidence type="ECO:0000313" key="2">
    <source>
        <dbReference type="Proteomes" id="UP001472677"/>
    </source>
</evidence>
<accession>A0ABR2B4Y8</accession>
<dbReference type="Gene3D" id="3.80.10.10">
    <property type="entry name" value="Ribonuclease Inhibitor"/>
    <property type="match status" value="1"/>
</dbReference>
<sequence length="140" mass="16345">MCIRKFGYQGFARDDRLLKVLCRSNCDDLDYLSNELRLLVWIECPLRILPSSFRPDNLVALLLSHSRIQQLWKGNRPLCKLRVINLKGSRDLIETPNFETSTNLEVLILEGLRKLPEIDRKMERLKTLNLCGCYKVETLP</sequence>
<keyword evidence="2" id="KW-1185">Reference proteome</keyword>
<name>A0ABR2B4Y8_9ROSI</name>
<organism evidence="1 2">
    <name type="scientific">Hibiscus sabdariffa</name>
    <name type="common">roselle</name>
    <dbReference type="NCBI Taxonomy" id="183260"/>
    <lineage>
        <taxon>Eukaryota</taxon>
        <taxon>Viridiplantae</taxon>
        <taxon>Streptophyta</taxon>
        <taxon>Embryophyta</taxon>
        <taxon>Tracheophyta</taxon>
        <taxon>Spermatophyta</taxon>
        <taxon>Magnoliopsida</taxon>
        <taxon>eudicotyledons</taxon>
        <taxon>Gunneridae</taxon>
        <taxon>Pentapetalae</taxon>
        <taxon>rosids</taxon>
        <taxon>malvids</taxon>
        <taxon>Malvales</taxon>
        <taxon>Malvaceae</taxon>
        <taxon>Malvoideae</taxon>
        <taxon>Hibiscus</taxon>
    </lineage>
</organism>